<comment type="caution">
    <text evidence="1">The sequence shown here is derived from an EMBL/GenBank/DDBJ whole genome shotgun (WGS) entry which is preliminary data.</text>
</comment>
<dbReference type="EMBL" id="NSIT01000198">
    <property type="protein sequence ID" value="PJE78347.1"/>
    <property type="molecule type" value="Genomic_DNA"/>
</dbReference>
<reference evidence="1" key="1">
    <citation type="journal article" date="2017" name="Appl. Environ. Microbiol.">
        <title>Molecular characterization of an Endozoicomonas-like organism causing infection in king scallop Pecten maximus L.</title>
        <authorList>
            <person name="Cano I."/>
            <person name="van Aerle R."/>
            <person name="Ross S."/>
            <person name="Verner-Jeffreys D.W."/>
            <person name="Paley R.K."/>
            <person name="Rimmer G."/>
            <person name="Ryder D."/>
            <person name="Hooper P."/>
            <person name="Stone D."/>
            <person name="Feist S.W."/>
        </authorList>
    </citation>
    <scope>NUCLEOTIDE SEQUENCE</scope>
</reference>
<protein>
    <submittedName>
        <fullName evidence="1">Uncharacterized protein</fullName>
    </submittedName>
</protein>
<organism evidence="1">
    <name type="scientific">invertebrate metagenome</name>
    <dbReference type="NCBI Taxonomy" id="1711999"/>
    <lineage>
        <taxon>unclassified sequences</taxon>
        <taxon>metagenomes</taxon>
        <taxon>organismal metagenomes</taxon>
    </lineage>
</organism>
<accession>A0A2H9T566</accession>
<proteinExistence type="predicted"/>
<dbReference type="AlphaFoldDB" id="A0A2H9T566"/>
<sequence length="47" mass="5202">MNVIFRKFPEGDVIALFPEELADSRGNILSYQTVGQHGAANPELIQD</sequence>
<name>A0A2H9T566_9ZZZZ</name>
<evidence type="ECO:0000313" key="1">
    <source>
        <dbReference type="EMBL" id="PJE78347.1"/>
    </source>
</evidence>
<gene>
    <name evidence="1" type="ORF">CI610_02722</name>
</gene>